<organism evidence="1 2">
    <name type="scientific">Paraherbaspirillum soli</name>
    <dbReference type="NCBI Taxonomy" id="631222"/>
    <lineage>
        <taxon>Bacteria</taxon>
        <taxon>Pseudomonadati</taxon>
        <taxon>Pseudomonadota</taxon>
        <taxon>Betaproteobacteria</taxon>
        <taxon>Burkholderiales</taxon>
        <taxon>Oxalobacteraceae</taxon>
        <taxon>Paraherbaspirillum</taxon>
    </lineage>
</organism>
<evidence type="ECO:0000313" key="1">
    <source>
        <dbReference type="EMBL" id="MFC5476040.1"/>
    </source>
</evidence>
<comment type="caution">
    <text evidence="1">The sequence shown here is derived from an EMBL/GenBank/DDBJ whole genome shotgun (WGS) entry which is preliminary data.</text>
</comment>
<name>A0ABW0MCT1_9BURK</name>
<accession>A0ABW0MCT1</accession>
<gene>
    <name evidence="1" type="ORF">ACFPM8_18925</name>
</gene>
<dbReference type="Gene3D" id="2.60.40.3910">
    <property type="entry name" value="Inclusion body protein"/>
    <property type="match status" value="1"/>
</dbReference>
<keyword evidence="2" id="KW-1185">Reference proteome</keyword>
<dbReference type="RefSeq" id="WP_378999857.1">
    <property type="nucleotide sequence ID" value="NZ_JBHSMT010000029.1"/>
</dbReference>
<evidence type="ECO:0000313" key="2">
    <source>
        <dbReference type="Proteomes" id="UP001596045"/>
    </source>
</evidence>
<dbReference type="InterPro" id="IPR021087">
    <property type="entry name" value="Uncharacterised_PixA/AidA"/>
</dbReference>
<proteinExistence type="predicted"/>
<protein>
    <submittedName>
        <fullName evidence="1">Inclusion body family protein</fullName>
    </submittedName>
</protein>
<dbReference type="EMBL" id="JBHSMT010000029">
    <property type="protein sequence ID" value="MFC5476040.1"/>
    <property type="molecule type" value="Genomic_DNA"/>
</dbReference>
<dbReference type="Pfam" id="PF12306">
    <property type="entry name" value="PixA"/>
    <property type="match status" value="1"/>
</dbReference>
<dbReference type="InterPro" id="IPR038712">
    <property type="entry name" value="PixA-like_sf"/>
</dbReference>
<sequence length="183" mass="20149">MSEITLAASSQAINVFVVIDTEKIKNGGYPVSKDKTKPVGIRHDSQYMLVTGARQVISGQGTADLNFRANAGDTVSFTGTSFYDNADDAVIVYGIQYWKGDQVFNRFVPNLVTRTGAVEPNTETDDGLPAKKTKFNFSSFDSKVRSSGTEDFYVLIALYTLAPNGQDQELHGYYYWDPTITVS</sequence>
<reference evidence="2" key="1">
    <citation type="journal article" date="2019" name="Int. J. Syst. Evol. Microbiol.">
        <title>The Global Catalogue of Microorganisms (GCM) 10K type strain sequencing project: providing services to taxonomists for standard genome sequencing and annotation.</title>
        <authorList>
            <consortium name="The Broad Institute Genomics Platform"/>
            <consortium name="The Broad Institute Genome Sequencing Center for Infectious Disease"/>
            <person name="Wu L."/>
            <person name="Ma J."/>
        </authorList>
    </citation>
    <scope>NUCLEOTIDE SEQUENCE [LARGE SCALE GENOMIC DNA]</scope>
    <source>
        <strain evidence="2">JCM 17066</strain>
    </source>
</reference>
<dbReference type="Proteomes" id="UP001596045">
    <property type="component" value="Unassembled WGS sequence"/>
</dbReference>